<sequence length="502" mass="58135">MAKKKKVPQQQALSPERYIKEKARLLPIVECWITDGWDKCGLGTAIVARQHKNGNYTLGIYMFDTFCCGLTDSLYHFNVPEYEYREMLEEGCATLEMNPISYEELHNLIYGAVAFAEEAGLGPHSSFKLTQYILEEDTDEIPLIEYEFGKDGKHFLVATSRFQVNTLLPVMKKNLGDDFSYVLKKEDEEEEDEYDEYEEYDEDSLDSDAVNTMLEALGRMQTMVEEQQRIPVTSYSYAHPAYPAVLEVQNAQLITLFYDSDSCLLADATIRDILSLPRESLIRDIEQMALFEVGCTCEEISEERREERSPDILMHASFFLAELGAEDSLYVILEMLRQREEFYDYYFGDTGAEVFIATLYLLGQNRLLQLMEYMKEPGLYTFARCYVPTAVALIARLQPERRKEVIEWFRQVLLFYTENLAGNIYCDGTLVGMLVSDLLDIKAKELLPEIKAMYDTGLVDPYCCGNYAAVEEEFFSNEFISGDKYSLDIYERYKEYHKRWGD</sequence>
<dbReference type="eggNOG" id="COG3012">
    <property type="taxonomic scope" value="Bacteria"/>
</dbReference>
<dbReference type="AlphaFoldDB" id="B3CIH9"/>
<dbReference type="RefSeq" id="WP_007667730.1">
    <property type="nucleotide sequence ID" value="NZ_ABJL02000008.1"/>
</dbReference>
<evidence type="ECO:0000313" key="1">
    <source>
        <dbReference type="EMBL" id="EDV05729.1"/>
    </source>
</evidence>
<reference evidence="1 2" key="1">
    <citation type="submission" date="2008-04" db="EMBL/GenBank/DDBJ databases">
        <title>Draft genome sequence of Bacteroides intestinalis (DSM 17393).</title>
        <authorList>
            <person name="Sudarsanam P."/>
            <person name="Ley R."/>
            <person name="Guruge J."/>
            <person name="Turnbaugh P.J."/>
            <person name="Mahowald M."/>
            <person name="Liep D."/>
            <person name="Gordon J."/>
        </authorList>
    </citation>
    <scope>NUCLEOTIDE SEQUENCE [LARGE SCALE GENOMIC DNA]</scope>
    <source>
        <strain evidence="1 2">DSM 17393</strain>
    </source>
</reference>
<comment type="caution">
    <text evidence="1">The sequence shown here is derived from an EMBL/GenBank/DDBJ whole genome shotgun (WGS) entry which is preliminary data.</text>
</comment>
<dbReference type="GeneID" id="26162060"/>
<proteinExistence type="predicted"/>
<dbReference type="EMBL" id="ABJL02000008">
    <property type="protein sequence ID" value="EDV05729.1"/>
    <property type="molecule type" value="Genomic_DNA"/>
</dbReference>
<organism evidence="1 2">
    <name type="scientific">Bacteroides intestinalis DSM 17393</name>
    <dbReference type="NCBI Taxonomy" id="471870"/>
    <lineage>
        <taxon>Bacteria</taxon>
        <taxon>Pseudomonadati</taxon>
        <taxon>Bacteroidota</taxon>
        <taxon>Bacteroidia</taxon>
        <taxon>Bacteroidales</taxon>
        <taxon>Bacteroidaceae</taxon>
        <taxon>Bacteroides</taxon>
    </lineage>
</organism>
<name>B3CIH9_9BACE</name>
<dbReference type="STRING" id="471870.BACINT_04883"/>
<dbReference type="OrthoDB" id="622109at2"/>
<gene>
    <name evidence="1" type="ORF">BACINT_04883</name>
</gene>
<protein>
    <recommendedName>
        <fullName evidence="3">DUF1186 domain-containing protein</fullName>
    </recommendedName>
</protein>
<reference evidence="1 2" key="2">
    <citation type="submission" date="2008-04" db="EMBL/GenBank/DDBJ databases">
        <authorList>
            <person name="Fulton L."/>
            <person name="Clifton S."/>
            <person name="Fulton B."/>
            <person name="Xu J."/>
            <person name="Minx P."/>
            <person name="Pepin K.H."/>
            <person name="Johnson M."/>
            <person name="Thiruvilangam P."/>
            <person name="Bhonagiri V."/>
            <person name="Nash W.E."/>
            <person name="Mardis E.R."/>
            <person name="Wilson R.K."/>
        </authorList>
    </citation>
    <scope>NUCLEOTIDE SEQUENCE [LARGE SCALE GENOMIC DNA]</scope>
    <source>
        <strain evidence="1 2">DSM 17393</strain>
    </source>
</reference>
<accession>B3CIH9</accession>
<evidence type="ECO:0000313" key="2">
    <source>
        <dbReference type="Proteomes" id="UP000004596"/>
    </source>
</evidence>
<evidence type="ECO:0008006" key="3">
    <source>
        <dbReference type="Google" id="ProtNLM"/>
    </source>
</evidence>
<dbReference type="Proteomes" id="UP000004596">
    <property type="component" value="Unassembled WGS sequence"/>
</dbReference>